<protein>
    <submittedName>
        <fullName evidence="3">Protein SDA1</fullName>
    </submittedName>
</protein>
<sequence>MGHRRMASNTTAQAPPSDGVDSQSAEQPDLYHRILQAHKEYKERRYRRHQTLAVKWKIGTMPTDHLKAEELPCPLFFYSLFEELSLGRSSLDAIGKLIIC</sequence>
<feature type="compositionally biased region" description="Polar residues" evidence="1">
    <location>
        <begin position="7"/>
        <end position="26"/>
    </location>
</feature>
<reference evidence="2" key="1">
    <citation type="submission" date="2014-05" db="EMBL/GenBank/DDBJ databases">
        <title>The genome and life-stage specific transcriptomes of Globodera pallida elucidate key aspects of plant parasitism by a cyst nematode.</title>
        <authorList>
            <person name="Cotton J.A."/>
            <person name="Lilley C.J."/>
            <person name="Jones L.M."/>
            <person name="Kikuchi T."/>
            <person name="Reid A.J."/>
            <person name="Thorpe P."/>
            <person name="Tsai I.J."/>
            <person name="Beasley H."/>
            <person name="Blok V."/>
            <person name="Cock P.J.A."/>
            <person name="Van den Akker S.E."/>
            <person name="Holroyd N."/>
            <person name="Hunt M."/>
            <person name="Mantelin S."/>
            <person name="Naghra H."/>
            <person name="Pain A."/>
            <person name="Palomares-Rius J.E."/>
            <person name="Zarowiecki M."/>
            <person name="Berriman M."/>
            <person name="Jones J.T."/>
            <person name="Urwin P.E."/>
        </authorList>
    </citation>
    <scope>NUCLEOTIDE SEQUENCE [LARGE SCALE GENOMIC DNA]</scope>
    <source>
        <strain evidence="2">Lindley</strain>
    </source>
</reference>
<evidence type="ECO:0000313" key="2">
    <source>
        <dbReference type="Proteomes" id="UP000050741"/>
    </source>
</evidence>
<dbReference type="WBParaSite" id="GPLIN_001466700">
    <property type="protein sequence ID" value="GPLIN_001466700"/>
    <property type="gene ID" value="GPLIN_001466700"/>
</dbReference>
<evidence type="ECO:0000256" key="1">
    <source>
        <dbReference type="SAM" id="MobiDB-lite"/>
    </source>
</evidence>
<name>A0A183CP60_GLOPA</name>
<dbReference type="Proteomes" id="UP000050741">
    <property type="component" value="Unassembled WGS sequence"/>
</dbReference>
<accession>A0A183CP60</accession>
<proteinExistence type="predicted"/>
<keyword evidence="2" id="KW-1185">Reference proteome</keyword>
<reference evidence="3" key="2">
    <citation type="submission" date="2016-06" db="UniProtKB">
        <authorList>
            <consortium name="WormBaseParasite"/>
        </authorList>
    </citation>
    <scope>IDENTIFICATION</scope>
</reference>
<evidence type="ECO:0000313" key="3">
    <source>
        <dbReference type="WBParaSite" id="GPLIN_001466700"/>
    </source>
</evidence>
<feature type="region of interest" description="Disordered" evidence="1">
    <location>
        <begin position="1"/>
        <end position="26"/>
    </location>
</feature>
<dbReference type="AlphaFoldDB" id="A0A183CP60"/>
<organism evidence="2 3">
    <name type="scientific">Globodera pallida</name>
    <name type="common">Potato cyst nematode worm</name>
    <name type="synonym">Heterodera pallida</name>
    <dbReference type="NCBI Taxonomy" id="36090"/>
    <lineage>
        <taxon>Eukaryota</taxon>
        <taxon>Metazoa</taxon>
        <taxon>Ecdysozoa</taxon>
        <taxon>Nematoda</taxon>
        <taxon>Chromadorea</taxon>
        <taxon>Rhabditida</taxon>
        <taxon>Tylenchina</taxon>
        <taxon>Tylenchomorpha</taxon>
        <taxon>Tylenchoidea</taxon>
        <taxon>Heteroderidae</taxon>
        <taxon>Heteroderinae</taxon>
        <taxon>Globodera</taxon>
    </lineage>
</organism>